<sequence length="227" mass="24419">MSAPEITVTDTYTGDLSETDGAQRRSVSGATITKMSVGPMDNNVYVVTCTETGDQLLIDAANDADDILGLVEALPGTPRLIFTTHQHFDHWQALAAVREATGVPTAAGRIDAPEIPVGTDRLIDDGDTIEIGALRFSAIHLVGHTPGSIALAMSDGERTHLFTGDSLFPGGVGKTWQPGDFEILLDDVSTKLFDRFDDDTIVYPGHGLDTTIGTERPQLGQWRERGW</sequence>
<dbReference type="EMBL" id="BMCS01000001">
    <property type="protein sequence ID" value="GGF30351.1"/>
    <property type="molecule type" value="Genomic_DNA"/>
</dbReference>
<organism evidence="3 4">
    <name type="scientific">Williamsia phyllosphaerae</name>
    <dbReference type="NCBI Taxonomy" id="885042"/>
    <lineage>
        <taxon>Bacteria</taxon>
        <taxon>Bacillati</taxon>
        <taxon>Actinomycetota</taxon>
        <taxon>Actinomycetes</taxon>
        <taxon>Mycobacteriales</taxon>
        <taxon>Nocardiaceae</taxon>
        <taxon>Williamsia</taxon>
    </lineage>
</organism>
<dbReference type="SUPFAM" id="SSF56281">
    <property type="entry name" value="Metallo-hydrolase/oxidoreductase"/>
    <property type="match status" value="1"/>
</dbReference>
<proteinExistence type="predicted"/>
<dbReference type="PANTHER" id="PTHR46233:SF1">
    <property type="entry name" value="CONSERVED PROTEIN"/>
    <property type="match status" value="1"/>
</dbReference>
<evidence type="ECO:0000259" key="2">
    <source>
        <dbReference type="SMART" id="SM00849"/>
    </source>
</evidence>
<keyword evidence="3" id="KW-0378">Hydrolase</keyword>
<gene>
    <name evidence="3" type="ORF">GCM10007298_27910</name>
</gene>
<name>A0ABQ1UYB1_9NOCA</name>
<comment type="caution">
    <text evidence="3">The sequence shown here is derived from an EMBL/GenBank/DDBJ whole genome shotgun (WGS) entry which is preliminary data.</text>
</comment>
<dbReference type="RefSeq" id="WP_188490236.1">
    <property type="nucleotide sequence ID" value="NZ_BMCS01000001.1"/>
</dbReference>
<dbReference type="InterPro" id="IPR051453">
    <property type="entry name" value="MBL_Glyoxalase_II"/>
</dbReference>
<evidence type="ECO:0000313" key="4">
    <source>
        <dbReference type="Proteomes" id="UP000632454"/>
    </source>
</evidence>
<dbReference type="SMART" id="SM00849">
    <property type="entry name" value="Lactamase_B"/>
    <property type="match status" value="1"/>
</dbReference>
<evidence type="ECO:0000256" key="1">
    <source>
        <dbReference type="SAM" id="MobiDB-lite"/>
    </source>
</evidence>
<dbReference type="Gene3D" id="3.60.15.10">
    <property type="entry name" value="Ribonuclease Z/Hydroxyacylglutathione hydrolase-like"/>
    <property type="match status" value="1"/>
</dbReference>
<keyword evidence="4" id="KW-1185">Reference proteome</keyword>
<dbReference type="Proteomes" id="UP000632454">
    <property type="component" value="Unassembled WGS sequence"/>
</dbReference>
<dbReference type="InterPro" id="IPR036866">
    <property type="entry name" value="RibonucZ/Hydroxyglut_hydro"/>
</dbReference>
<dbReference type="Pfam" id="PF00753">
    <property type="entry name" value="Lactamase_B"/>
    <property type="match status" value="1"/>
</dbReference>
<dbReference type="InterPro" id="IPR001279">
    <property type="entry name" value="Metallo-B-lactamas"/>
</dbReference>
<dbReference type="GO" id="GO:0016787">
    <property type="term" value="F:hydrolase activity"/>
    <property type="evidence" value="ECO:0007669"/>
    <property type="project" value="UniProtKB-KW"/>
</dbReference>
<dbReference type="CDD" id="cd06262">
    <property type="entry name" value="metallo-hydrolase-like_MBL-fold"/>
    <property type="match status" value="1"/>
</dbReference>
<protein>
    <submittedName>
        <fullName evidence="3">Hydrolase</fullName>
    </submittedName>
</protein>
<feature type="domain" description="Metallo-beta-lactamase" evidence="2">
    <location>
        <begin position="41"/>
        <end position="206"/>
    </location>
</feature>
<reference evidence="4" key="1">
    <citation type="journal article" date="2019" name="Int. J. Syst. Evol. Microbiol.">
        <title>The Global Catalogue of Microorganisms (GCM) 10K type strain sequencing project: providing services to taxonomists for standard genome sequencing and annotation.</title>
        <authorList>
            <consortium name="The Broad Institute Genomics Platform"/>
            <consortium name="The Broad Institute Genome Sequencing Center for Infectious Disease"/>
            <person name="Wu L."/>
            <person name="Ma J."/>
        </authorList>
    </citation>
    <scope>NUCLEOTIDE SEQUENCE [LARGE SCALE GENOMIC DNA]</scope>
    <source>
        <strain evidence="4">CCM 7855</strain>
    </source>
</reference>
<feature type="region of interest" description="Disordered" evidence="1">
    <location>
        <begin position="1"/>
        <end position="27"/>
    </location>
</feature>
<dbReference type="PANTHER" id="PTHR46233">
    <property type="entry name" value="HYDROXYACYLGLUTATHIONE HYDROLASE GLOC"/>
    <property type="match status" value="1"/>
</dbReference>
<accession>A0ABQ1UYB1</accession>
<evidence type="ECO:0000313" key="3">
    <source>
        <dbReference type="EMBL" id="GGF30351.1"/>
    </source>
</evidence>